<name>A0A9D3SZ42_MEGAT</name>
<dbReference type="EMBL" id="JAFDVH010000017">
    <property type="protein sequence ID" value="KAG7461679.1"/>
    <property type="molecule type" value="Genomic_DNA"/>
</dbReference>
<keyword evidence="4" id="KW-1185">Reference proteome</keyword>
<feature type="region of interest" description="Disordered" evidence="1">
    <location>
        <begin position="421"/>
        <end position="585"/>
    </location>
</feature>
<dbReference type="PANTHER" id="PTHR46345:SF11">
    <property type="entry name" value="FORMIN-J-LIKE"/>
    <property type="match status" value="1"/>
</dbReference>
<feature type="region of interest" description="Disordered" evidence="1">
    <location>
        <begin position="81"/>
        <end position="101"/>
    </location>
</feature>
<evidence type="ECO:0000256" key="1">
    <source>
        <dbReference type="SAM" id="MobiDB-lite"/>
    </source>
</evidence>
<feature type="domain" description="FH2" evidence="2">
    <location>
        <begin position="27"/>
        <end position="423"/>
    </location>
</feature>
<feature type="region of interest" description="Disordered" evidence="1">
    <location>
        <begin position="725"/>
        <end position="1011"/>
    </location>
</feature>
<evidence type="ECO:0000259" key="2">
    <source>
        <dbReference type="PROSITE" id="PS51444"/>
    </source>
</evidence>
<dbReference type="PROSITE" id="PS51444">
    <property type="entry name" value="FH2"/>
    <property type="match status" value="1"/>
</dbReference>
<dbReference type="PANTHER" id="PTHR46345">
    <property type="entry name" value="INVERTED FORMIN-2"/>
    <property type="match status" value="1"/>
</dbReference>
<comment type="caution">
    <text evidence="3">The sequence shown here is derived from an EMBL/GenBank/DDBJ whole genome shotgun (WGS) entry which is preliminary data.</text>
</comment>
<dbReference type="Proteomes" id="UP001046870">
    <property type="component" value="Chromosome 17"/>
</dbReference>
<feature type="compositionally biased region" description="Polar residues" evidence="1">
    <location>
        <begin position="740"/>
        <end position="758"/>
    </location>
</feature>
<feature type="compositionally biased region" description="Polar residues" evidence="1">
    <location>
        <begin position="962"/>
        <end position="978"/>
    </location>
</feature>
<dbReference type="AlphaFoldDB" id="A0A9D3SZ42"/>
<dbReference type="Gene3D" id="1.20.58.2220">
    <property type="entry name" value="Formin, FH2 domain"/>
    <property type="match status" value="1"/>
</dbReference>
<evidence type="ECO:0000313" key="4">
    <source>
        <dbReference type="Proteomes" id="UP001046870"/>
    </source>
</evidence>
<dbReference type="InterPro" id="IPR015425">
    <property type="entry name" value="FH2_Formin"/>
</dbReference>
<dbReference type="OrthoDB" id="26518at2759"/>
<sequence>MHVMNSLSLANEKQNCNGEGRVADPTPTPPLRKKKRVRSFFWKTIPEEKVRAKPNIWTLASRQQQYQIDARTIEELFGQQEEARSAAAGAPNQPGGPRGSLKETKEEICILDAKRGMNVGILLKQFKKPNQAIIDDIRLGNSTPFGSEPLKELLKMLPESDEVKKLRAFHGDASRLSLADSFMYLLIQVPSFDVRIEAMVLKEEFFPLCSALSHEIDVVRAATKELMGCEELHAILHLVLQAGNIMNAGGYAGNAVGFKLSSLLSLADTKANKPGMNLLHFVALEAQKKDESLLKFPEKLPHVQRAARVSVENIEAEFQSLYGRTRSLGEKIQKDADLQQQLDHFLQDWARALQDLKKRRLDLRQEGNALIDFFCEDKDTFKLDDCFRIFQDFCLKFKKAVQDNLEREMKEAARQRRLRELEEKRHSWAGSGEQGGVFGRSSSENDVETLTREGLLDFLQQRPGSPHSPLGRSSSARRHRQAGAATAAERELQSYLERTAAADSSRSGSLPRPGRPAHRGPAGGRGDPAPRGLPVTVTPPAEPRPVFRVGPDTNAEPHLDNNHLAPPAGGAPEGGTGHNRSSFQRTAGTTCGQMSVSVERHTLVPRLQPFDFITSNNDNNNNMRLANQGDLIVTDLEAEREPKPPVLDTPPSSASSEPRRGSVTGLESNTDSSCYPEKQERNTVSSVTCDLPLPLDNSTPNRQAVSHLLDSTDTDCSVILDYSETDSPVSRGAGSIAADSRTQGNNVRTLTASENQSMRKVVPISRLNRSTSAASRAERAAGQEGTQRSPRDQSTPARRAEPPHRAPRRPSLPAEDPKAQRASRTAPDQTARQPSFRKPAAKPVRTVPKPPPEEKMCRSTMRALALAQAASAGGGGVPQTATHGAKASPAVPSFARNTVASSSRRMRNDPGPSSTPPTPSRNSPLNRAGSLRHAPNRVAPASGQHAPGGGEKTQALLGRGQSVRSSTRSAHPSETPPSTRDHTRKNSSSLSDKSVHSKDSSSSRTLRPTWK</sequence>
<dbReference type="Pfam" id="PF02181">
    <property type="entry name" value="FH2"/>
    <property type="match status" value="1"/>
</dbReference>
<feature type="compositionally biased region" description="Low complexity" evidence="1">
    <location>
        <begin position="86"/>
        <end position="95"/>
    </location>
</feature>
<feature type="region of interest" description="Disordered" evidence="1">
    <location>
        <begin position="1"/>
        <end position="34"/>
    </location>
</feature>
<feature type="compositionally biased region" description="Polar residues" evidence="1">
    <location>
        <begin position="1"/>
        <end position="17"/>
    </location>
</feature>
<evidence type="ECO:0000313" key="3">
    <source>
        <dbReference type="EMBL" id="KAG7461679.1"/>
    </source>
</evidence>
<dbReference type="InterPro" id="IPR042201">
    <property type="entry name" value="FH2_Formin_sf"/>
</dbReference>
<dbReference type="SMART" id="SM00498">
    <property type="entry name" value="FH2"/>
    <property type="match status" value="1"/>
</dbReference>
<protein>
    <recommendedName>
        <fullName evidence="2">FH2 domain-containing protein</fullName>
    </recommendedName>
</protein>
<feature type="region of interest" description="Disordered" evidence="1">
    <location>
        <begin position="639"/>
        <end position="698"/>
    </location>
</feature>
<reference evidence="3" key="1">
    <citation type="submission" date="2021-01" db="EMBL/GenBank/DDBJ databases">
        <authorList>
            <person name="Zahm M."/>
            <person name="Roques C."/>
            <person name="Cabau C."/>
            <person name="Klopp C."/>
            <person name="Donnadieu C."/>
            <person name="Jouanno E."/>
            <person name="Lampietro C."/>
            <person name="Louis A."/>
            <person name="Herpin A."/>
            <person name="Echchiki A."/>
            <person name="Berthelot C."/>
            <person name="Parey E."/>
            <person name="Roest-Crollius H."/>
            <person name="Braasch I."/>
            <person name="Postlethwait J."/>
            <person name="Bobe J."/>
            <person name="Montfort J."/>
            <person name="Bouchez O."/>
            <person name="Begum T."/>
            <person name="Mejri S."/>
            <person name="Adams A."/>
            <person name="Chen W.-J."/>
            <person name="Guiguen Y."/>
        </authorList>
    </citation>
    <scope>NUCLEOTIDE SEQUENCE</scope>
    <source>
        <strain evidence="3">YG-15Mar2019-1</strain>
        <tissue evidence="3">Brain</tissue>
    </source>
</reference>
<organism evidence="3 4">
    <name type="scientific">Megalops atlanticus</name>
    <name type="common">Tarpon</name>
    <name type="synonym">Clupea gigantea</name>
    <dbReference type="NCBI Taxonomy" id="7932"/>
    <lineage>
        <taxon>Eukaryota</taxon>
        <taxon>Metazoa</taxon>
        <taxon>Chordata</taxon>
        <taxon>Craniata</taxon>
        <taxon>Vertebrata</taxon>
        <taxon>Euteleostomi</taxon>
        <taxon>Actinopterygii</taxon>
        <taxon>Neopterygii</taxon>
        <taxon>Teleostei</taxon>
        <taxon>Elopiformes</taxon>
        <taxon>Megalopidae</taxon>
        <taxon>Megalops</taxon>
    </lineage>
</organism>
<accession>A0A9D3SZ42</accession>
<feature type="compositionally biased region" description="Polar residues" evidence="1">
    <location>
        <begin position="822"/>
        <end position="833"/>
    </location>
</feature>
<dbReference type="SUPFAM" id="SSF101447">
    <property type="entry name" value="Formin homology 2 domain (FH2 domain)"/>
    <property type="match status" value="1"/>
</dbReference>
<feature type="compositionally biased region" description="Polar residues" evidence="1">
    <location>
        <begin position="784"/>
        <end position="795"/>
    </location>
</feature>
<gene>
    <name evidence="3" type="ORF">MATL_G00193730</name>
</gene>
<proteinExistence type="predicted"/>